<feature type="compositionally biased region" description="Low complexity" evidence="1">
    <location>
        <begin position="135"/>
        <end position="149"/>
    </location>
</feature>
<evidence type="ECO:0000313" key="3">
    <source>
        <dbReference type="Proteomes" id="UP001152622"/>
    </source>
</evidence>
<proteinExistence type="predicted"/>
<comment type="caution">
    <text evidence="2">The sequence shown here is derived from an EMBL/GenBank/DDBJ whole genome shotgun (WGS) entry which is preliminary data.</text>
</comment>
<evidence type="ECO:0000256" key="1">
    <source>
        <dbReference type="SAM" id="MobiDB-lite"/>
    </source>
</evidence>
<name>A0A9Q1J3M9_SYNKA</name>
<dbReference type="EMBL" id="JAINUF010000003">
    <property type="protein sequence ID" value="KAJ8368430.1"/>
    <property type="molecule type" value="Genomic_DNA"/>
</dbReference>
<gene>
    <name evidence="2" type="ORF">SKAU_G00084580</name>
</gene>
<dbReference type="AlphaFoldDB" id="A0A9Q1J3M9"/>
<protein>
    <submittedName>
        <fullName evidence="2">Uncharacterized protein</fullName>
    </submittedName>
</protein>
<evidence type="ECO:0000313" key="2">
    <source>
        <dbReference type="EMBL" id="KAJ8368430.1"/>
    </source>
</evidence>
<feature type="region of interest" description="Disordered" evidence="1">
    <location>
        <begin position="109"/>
        <end position="149"/>
    </location>
</feature>
<accession>A0A9Q1J3M9</accession>
<keyword evidence="3" id="KW-1185">Reference proteome</keyword>
<dbReference type="Proteomes" id="UP001152622">
    <property type="component" value="Chromosome 3"/>
</dbReference>
<organism evidence="2 3">
    <name type="scientific">Synaphobranchus kaupii</name>
    <name type="common">Kaup's arrowtooth eel</name>
    <dbReference type="NCBI Taxonomy" id="118154"/>
    <lineage>
        <taxon>Eukaryota</taxon>
        <taxon>Metazoa</taxon>
        <taxon>Chordata</taxon>
        <taxon>Craniata</taxon>
        <taxon>Vertebrata</taxon>
        <taxon>Euteleostomi</taxon>
        <taxon>Actinopterygii</taxon>
        <taxon>Neopterygii</taxon>
        <taxon>Teleostei</taxon>
        <taxon>Anguilliformes</taxon>
        <taxon>Synaphobranchidae</taxon>
        <taxon>Synaphobranchus</taxon>
    </lineage>
</organism>
<reference evidence="2" key="1">
    <citation type="journal article" date="2023" name="Science">
        <title>Genome structures resolve the early diversification of teleost fishes.</title>
        <authorList>
            <person name="Parey E."/>
            <person name="Louis A."/>
            <person name="Montfort J."/>
            <person name="Bouchez O."/>
            <person name="Roques C."/>
            <person name="Iampietro C."/>
            <person name="Lluch J."/>
            <person name="Castinel A."/>
            <person name="Donnadieu C."/>
            <person name="Desvignes T."/>
            <person name="Floi Bucao C."/>
            <person name="Jouanno E."/>
            <person name="Wen M."/>
            <person name="Mejri S."/>
            <person name="Dirks R."/>
            <person name="Jansen H."/>
            <person name="Henkel C."/>
            <person name="Chen W.J."/>
            <person name="Zahm M."/>
            <person name="Cabau C."/>
            <person name="Klopp C."/>
            <person name="Thompson A.W."/>
            <person name="Robinson-Rechavi M."/>
            <person name="Braasch I."/>
            <person name="Lecointre G."/>
            <person name="Bobe J."/>
            <person name="Postlethwait J.H."/>
            <person name="Berthelot C."/>
            <person name="Roest Crollius H."/>
            <person name="Guiguen Y."/>
        </authorList>
    </citation>
    <scope>NUCLEOTIDE SEQUENCE</scope>
    <source>
        <strain evidence="2">WJC10195</strain>
    </source>
</reference>
<sequence length="179" mass="19216">MQMTPLGQSGDLRGHRVTVRRTLAADSACPRILNGGTRRLQQLHQASRRCARPQSQVAAAPPHLSGYLVWDSSHNGVLAWPPPWALPTLLSQVGPCIRLRPREGYVTQTGEGTEAGRAGFGSDAHPYSRSRSRRPGSSTGPGPTTSSGRALAERSAFLWARGPCLYGSNYIRSSAACNL</sequence>